<accession>A0A565B7C8</accession>
<sequence>MKEARPLQNKEGKPKSNQKAVRHNPGVIGTPTMSQARRPKLGIKSCYVARC</sequence>
<keyword evidence="3" id="KW-1185">Reference proteome</keyword>
<name>A0A565B7C8_9BRAS</name>
<dbReference type="AlphaFoldDB" id="A0A565B7C8"/>
<organism evidence="2 3">
    <name type="scientific">Arabis nemorensis</name>
    <dbReference type="NCBI Taxonomy" id="586526"/>
    <lineage>
        <taxon>Eukaryota</taxon>
        <taxon>Viridiplantae</taxon>
        <taxon>Streptophyta</taxon>
        <taxon>Embryophyta</taxon>
        <taxon>Tracheophyta</taxon>
        <taxon>Spermatophyta</taxon>
        <taxon>Magnoliopsida</taxon>
        <taxon>eudicotyledons</taxon>
        <taxon>Gunneridae</taxon>
        <taxon>Pentapetalae</taxon>
        <taxon>rosids</taxon>
        <taxon>malvids</taxon>
        <taxon>Brassicales</taxon>
        <taxon>Brassicaceae</taxon>
        <taxon>Arabideae</taxon>
        <taxon>Arabis</taxon>
    </lineage>
</organism>
<gene>
    <name evidence="2" type="ORF">ANE_LOCUS8013</name>
</gene>
<proteinExistence type="predicted"/>
<feature type="region of interest" description="Disordered" evidence="1">
    <location>
        <begin position="1"/>
        <end position="36"/>
    </location>
</feature>
<dbReference type="Proteomes" id="UP000489600">
    <property type="component" value="Unassembled WGS sequence"/>
</dbReference>
<dbReference type="EMBL" id="CABITT030000003">
    <property type="protein sequence ID" value="VVA97568.1"/>
    <property type="molecule type" value="Genomic_DNA"/>
</dbReference>
<protein>
    <submittedName>
        <fullName evidence="2">Uncharacterized protein</fullName>
    </submittedName>
</protein>
<reference evidence="2" key="1">
    <citation type="submission" date="2019-07" db="EMBL/GenBank/DDBJ databases">
        <authorList>
            <person name="Dittberner H."/>
        </authorList>
    </citation>
    <scope>NUCLEOTIDE SEQUENCE [LARGE SCALE GENOMIC DNA]</scope>
</reference>
<evidence type="ECO:0000256" key="1">
    <source>
        <dbReference type="SAM" id="MobiDB-lite"/>
    </source>
</evidence>
<evidence type="ECO:0000313" key="3">
    <source>
        <dbReference type="Proteomes" id="UP000489600"/>
    </source>
</evidence>
<evidence type="ECO:0000313" key="2">
    <source>
        <dbReference type="EMBL" id="VVA97568.1"/>
    </source>
</evidence>
<comment type="caution">
    <text evidence="2">The sequence shown here is derived from an EMBL/GenBank/DDBJ whole genome shotgun (WGS) entry which is preliminary data.</text>
</comment>
<feature type="compositionally biased region" description="Basic and acidic residues" evidence="1">
    <location>
        <begin position="1"/>
        <end position="14"/>
    </location>
</feature>